<feature type="compositionally biased region" description="Low complexity" evidence="1">
    <location>
        <begin position="164"/>
        <end position="176"/>
    </location>
</feature>
<evidence type="ECO:0000256" key="2">
    <source>
        <dbReference type="SAM" id="SignalP"/>
    </source>
</evidence>
<dbReference type="VEuPathDB" id="TriTrypDB:TcCLB.507953.170"/>
<feature type="compositionally biased region" description="Basic and acidic residues" evidence="1">
    <location>
        <begin position="202"/>
        <end position="214"/>
    </location>
</feature>
<dbReference type="Pfam" id="PF01456">
    <property type="entry name" value="Mucin"/>
    <property type="match status" value="1"/>
</dbReference>
<dbReference type="AlphaFoldDB" id="A0A2V2XJ28"/>
<dbReference type="VEuPathDB" id="TriTrypDB:Tc_MARK_7376"/>
<feature type="signal peptide" evidence="2">
    <location>
        <begin position="1"/>
        <end position="26"/>
    </location>
</feature>
<dbReference type="VEuPathDB" id="TriTrypDB:TcCLB.511077.90"/>
<dbReference type="VEuPathDB" id="TriTrypDB:BCY84_04169"/>
<dbReference type="Proteomes" id="UP000246078">
    <property type="component" value="Unassembled WGS sequence"/>
</dbReference>
<feature type="chain" id="PRO_5030059156" evidence="2">
    <location>
        <begin position="27"/>
        <end position="367"/>
    </location>
</feature>
<feature type="compositionally biased region" description="Polar residues" evidence="1">
    <location>
        <begin position="292"/>
        <end position="316"/>
    </location>
</feature>
<protein>
    <submittedName>
        <fullName evidence="3">Putative mucin TcMUC</fullName>
    </submittedName>
</protein>
<reference evidence="3 4" key="1">
    <citation type="journal article" date="2018" name="Microb. Genom.">
        <title>Expanding an expanded genome: long-read sequencing of Trypanosoma cruzi.</title>
        <authorList>
            <person name="Berna L."/>
            <person name="Rodriguez M."/>
            <person name="Chiribao M.L."/>
            <person name="Parodi-Talice A."/>
            <person name="Pita S."/>
            <person name="Rijo G."/>
            <person name="Alvarez-Valin F."/>
            <person name="Robello C."/>
        </authorList>
    </citation>
    <scope>NUCLEOTIDE SEQUENCE [LARGE SCALE GENOMIC DNA]</scope>
    <source>
        <strain evidence="3 4">TCC</strain>
    </source>
</reference>
<evidence type="ECO:0000256" key="1">
    <source>
        <dbReference type="SAM" id="MobiDB-lite"/>
    </source>
</evidence>
<name>A0A2V2XJ28_TRYCR</name>
<dbReference type="VEuPathDB" id="TriTrypDB:TcCLB.507071.170"/>
<dbReference type="VEuPathDB" id="TriTrypDB:TcBrA4_0163840"/>
<keyword evidence="2" id="KW-0732">Signal</keyword>
<dbReference type="VEuPathDB" id="TriTrypDB:ECC02_012747"/>
<proteinExistence type="predicted"/>
<feature type="compositionally biased region" description="Pro residues" evidence="1">
    <location>
        <begin position="90"/>
        <end position="99"/>
    </location>
</feature>
<comment type="caution">
    <text evidence="3">The sequence shown here is derived from an EMBL/GenBank/DDBJ whole genome shotgun (WGS) entry which is preliminary data.</text>
</comment>
<dbReference type="InterPro" id="IPR000458">
    <property type="entry name" value="Tryp_mucin"/>
</dbReference>
<gene>
    <name evidence="3" type="ORF">C3747_5g506</name>
</gene>
<feature type="compositionally biased region" description="Polar residues" evidence="1">
    <location>
        <begin position="107"/>
        <end position="130"/>
    </location>
</feature>
<dbReference type="VEuPathDB" id="TriTrypDB:C3747_5g506"/>
<dbReference type="VEuPathDB" id="TriTrypDB:C4B63_36g203"/>
<dbReference type="VEuPathDB" id="TriTrypDB:TcG_11708"/>
<feature type="compositionally biased region" description="Polar residues" evidence="1">
    <location>
        <begin position="231"/>
        <end position="243"/>
    </location>
</feature>
<accession>A0A2V2XJ28</accession>
<dbReference type="VEuPathDB" id="TriTrypDB:TcCL_NonESM10323"/>
<sequence length="367" mass="36900">MMSCRLLCVLLVPALMCCFFCVCATAAATGVRVRPAGDGAVTAGHMWAVMAAESELVADDSGRKVNLNSESNNTQEDEEGGRNTAGDGPTPTPLVPPTAPTRKDQSSTDPLRSNISDPSDAGNASDSQTRASGQGPLGGGTAAGTTSPLPNSSQQAADGVHAEGGSSSQGSQASGQTVTGKPQVSETEKAAPQGGGGGGRGAHQEAEHTKKDSVDNALGKNGSEKREPPAGSQTAPRSSSGGNANVAPNPAVSIPLPPEPKSTSEATGTGESPHPTDNAQTQSMRTDAAPSTAHTQNSPNSKSQEPESEITTTEGPSNTTRNTEAPTTTTTNAPSRLREIDGSLSSSAWVCASLLLAVSALAYTTVG</sequence>
<feature type="region of interest" description="Disordered" evidence="1">
    <location>
        <begin position="60"/>
        <end position="338"/>
    </location>
</feature>
<evidence type="ECO:0000313" key="3">
    <source>
        <dbReference type="EMBL" id="PWV20777.1"/>
    </source>
</evidence>
<evidence type="ECO:0000313" key="4">
    <source>
        <dbReference type="Proteomes" id="UP000246078"/>
    </source>
</evidence>
<feature type="compositionally biased region" description="Low complexity" evidence="1">
    <location>
        <begin position="317"/>
        <end position="335"/>
    </location>
</feature>
<dbReference type="VEuPathDB" id="TriTrypDB:TcYC6_0039480"/>
<organism evidence="3 4">
    <name type="scientific">Trypanosoma cruzi</name>
    <dbReference type="NCBI Taxonomy" id="5693"/>
    <lineage>
        <taxon>Eukaryota</taxon>
        <taxon>Discoba</taxon>
        <taxon>Euglenozoa</taxon>
        <taxon>Kinetoplastea</taxon>
        <taxon>Metakinetoplastina</taxon>
        <taxon>Trypanosomatida</taxon>
        <taxon>Trypanosomatidae</taxon>
        <taxon>Trypanosoma</taxon>
        <taxon>Schizotrypanum</taxon>
    </lineage>
</organism>
<feature type="compositionally biased region" description="Polar residues" evidence="1">
    <location>
        <begin position="261"/>
        <end position="285"/>
    </location>
</feature>
<dbReference type="EMBL" id="PRFC01000005">
    <property type="protein sequence ID" value="PWV20777.1"/>
    <property type="molecule type" value="Genomic_DNA"/>
</dbReference>